<reference evidence="1 2" key="1">
    <citation type="submission" date="2016-10" db="EMBL/GenBank/DDBJ databases">
        <authorList>
            <person name="de Groot N.N."/>
        </authorList>
    </citation>
    <scope>NUCLEOTIDE SEQUENCE [LARGE SCALE GENOMIC DNA]</scope>
    <source>
        <strain evidence="1 2">743A</strain>
    </source>
</reference>
<gene>
    <name evidence="1" type="ORF">SAMN05661086_02253</name>
</gene>
<accession>A0A1I6K7G1</accession>
<dbReference type="AlphaFoldDB" id="A0A1I6K7G1"/>
<dbReference type="RefSeq" id="WP_092560798.1">
    <property type="nucleotide sequence ID" value="NZ_FOYZ01000008.1"/>
</dbReference>
<organism evidence="1 2">
    <name type="scientific">Anaeromicropila populeti</name>
    <dbReference type="NCBI Taxonomy" id="37658"/>
    <lineage>
        <taxon>Bacteria</taxon>
        <taxon>Bacillati</taxon>
        <taxon>Bacillota</taxon>
        <taxon>Clostridia</taxon>
        <taxon>Lachnospirales</taxon>
        <taxon>Lachnospiraceae</taxon>
        <taxon>Anaeromicropila</taxon>
    </lineage>
</organism>
<keyword evidence="2" id="KW-1185">Reference proteome</keyword>
<evidence type="ECO:0000313" key="2">
    <source>
        <dbReference type="Proteomes" id="UP000199659"/>
    </source>
</evidence>
<dbReference type="STRING" id="37658.SAMN05661086_02253"/>
<sequence>MADNGGNDGDVYLVRGAMLTCSCGSHPRRINLPVDHGVTVDTQDNYEHPLIHEKDCMVGPTANIDYFGVCNMLPKNGPTSIVLKAVDESGNPTGGIVQGGKCVPVFPSQKWNDTQNDVRLSGVQGDKLVTTKSCLMCALGGKVTPKTSGVEYKGELD</sequence>
<evidence type="ECO:0000313" key="1">
    <source>
        <dbReference type="EMBL" id="SFR87152.1"/>
    </source>
</evidence>
<protein>
    <recommendedName>
        <fullName evidence="3">DUF4280 domain-containing protein</fullName>
    </recommendedName>
</protein>
<dbReference type="InterPro" id="IPR025460">
    <property type="entry name" value="DUF4280"/>
</dbReference>
<dbReference type="Pfam" id="PF14107">
    <property type="entry name" value="DUF4280"/>
    <property type="match status" value="1"/>
</dbReference>
<dbReference type="OrthoDB" id="2733241at2"/>
<proteinExistence type="predicted"/>
<name>A0A1I6K7G1_9FIRM</name>
<evidence type="ECO:0008006" key="3">
    <source>
        <dbReference type="Google" id="ProtNLM"/>
    </source>
</evidence>
<dbReference type="Proteomes" id="UP000199659">
    <property type="component" value="Unassembled WGS sequence"/>
</dbReference>
<dbReference type="EMBL" id="FOYZ01000008">
    <property type="protein sequence ID" value="SFR87152.1"/>
    <property type="molecule type" value="Genomic_DNA"/>
</dbReference>